<evidence type="ECO:0000256" key="1">
    <source>
        <dbReference type="ARBA" id="ARBA00006620"/>
    </source>
</evidence>
<evidence type="ECO:0000313" key="9">
    <source>
        <dbReference type="Proteomes" id="UP000177698"/>
    </source>
</evidence>
<evidence type="ECO:0000256" key="3">
    <source>
        <dbReference type="ARBA" id="ARBA00022722"/>
    </source>
</evidence>
<dbReference type="GO" id="GO:0003729">
    <property type="term" value="F:mRNA binding"/>
    <property type="evidence" value="ECO:0007669"/>
    <property type="project" value="InterPro"/>
</dbReference>
<keyword evidence="7" id="KW-0346">Stress response</keyword>
<dbReference type="GO" id="GO:0004519">
    <property type="term" value="F:endonuclease activity"/>
    <property type="evidence" value="ECO:0007669"/>
    <property type="project" value="UniProtKB-KW"/>
</dbReference>
<keyword evidence="4" id="KW-0255">Endonuclease</keyword>
<dbReference type="InterPro" id="IPR012933">
    <property type="entry name" value="HicA_mRNA_interferase"/>
</dbReference>
<protein>
    <recommendedName>
        <fullName evidence="10">Addiction module toxin, HicA family</fullName>
    </recommendedName>
</protein>
<organism evidence="8 9">
    <name type="scientific">Candidatus Roizmanbacteria bacterium RIFCSPLOWO2_01_FULL_37_12</name>
    <dbReference type="NCBI Taxonomy" id="1802056"/>
    <lineage>
        <taxon>Bacteria</taxon>
        <taxon>Candidatus Roizmaniibacteriota</taxon>
    </lineage>
</organism>
<keyword evidence="6" id="KW-0694">RNA-binding</keyword>
<keyword evidence="2" id="KW-1277">Toxin-antitoxin system</keyword>
<dbReference type="EMBL" id="MGAG01000002">
    <property type="protein sequence ID" value="OGK42463.1"/>
    <property type="molecule type" value="Genomic_DNA"/>
</dbReference>
<evidence type="ECO:0000256" key="6">
    <source>
        <dbReference type="ARBA" id="ARBA00022884"/>
    </source>
</evidence>
<dbReference type="InterPro" id="IPR038570">
    <property type="entry name" value="HicA_sf"/>
</dbReference>
<dbReference type="Gene3D" id="3.30.920.30">
    <property type="entry name" value="Hypothetical protein"/>
    <property type="match status" value="1"/>
</dbReference>
<dbReference type="Proteomes" id="UP000177698">
    <property type="component" value="Unassembled WGS sequence"/>
</dbReference>
<dbReference type="SUPFAM" id="SSF54786">
    <property type="entry name" value="YcfA/nrd intein domain"/>
    <property type="match status" value="1"/>
</dbReference>
<reference evidence="8 9" key="1">
    <citation type="journal article" date="2016" name="Nat. Commun.">
        <title>Thousands of microbial genomes shed light on interconnected biogeochemical processes in an aquifer system.</title>
        <authorList>
            <person name="Anantharaman K."/>
            <person name="Brown C.T."/>
            <person name="Hug L.A."/>
            <person name="Sharon I."/>
            <person name="Castelle C.J."/>
            <person name="Probst A.J."/>
            <person name="Thomas B.C."/>
            <person name="Singh A."/>
            <person name="Wilkins M.J."/>
            <person name="Karaoz U."/>
            <person name="Brodie E.L."/>
            <person name="Williams K.H."/>
            <person name="Hubbard S.S."/>
            <person name="Banfield J.F."/>
        </authorList>
    </citation>
    <scope>NUCLEOTIDE SEQUENCE [LARGE SCALE GENOMIC DNA]</scope>
</reference>
<sequence>MPKLANISGIKAVRAFERAGYIHVHTSGDHAILQKLGYPTLSIPLHKEVARFLLKAQIKRANLTEDEFVKFLKKK</sequence>
<accession>A0A1F7IGI4</accession>
<gene>
    <name evidence="8" type="ORF">A2954_01310</name>
</gene>
<dbReference type="STRING" id="1802056.A2954_01310"/>
<comment type="caution">
    <text evidence="8">The sequence shown here is derived from an EMBL/GenBank/DDBJ whole genome shotgun (WGS) entry which is preliminary data.</text>
</comment>
<name>A0A1F7IGI4_9BACT</name>
<keyword evidence="5" id="KW-0378">Hydrolase</keyword>
<keyword evidence="3" id="KW-0540">Nuclease</keyword>
<comment type="similarity">
    <text evidence="1">Belongs to the HicA mRNA interferase family.</text>
</comment>
<evidence type="ECO:0000256" key="7">
    <source>
        <dbReference type="ARBA" id="ARBA00023016"/>
    </source>
</evidence>
<dbReference type="AlphaFoldDB" id="A0A1F7IGI4"/>
<evidence type="ECO:0008006" key="10">
    <source>
        <dbReference type="Google" id="ProtNLM"/>
    </source>
</evidence>
<dbReference type="GO" id="GO:0016787">
    <property type="term" value="F:hydrolase activity"/>
    <property type="evidence" value="ECO:0007669"/>
    <property type="project" value="UniProtKB-KW"/>
</dbReference>
<evidence type="ECO:0000256" key="2">
    <source>
        <dbReference type="ARBA" id="ARBA00022649"/>
    </source>
</evidence>
<dbReference type="Pfam" id="PF07927">
    <property type="entry name" value="HicA_toxin"/>
    <property type="match status" value="1"/>
</dbReference>
<evidence type="ECO:0000256" key="4">
    <source>
        <dbReference type="ARBA" id="ARBA00022759"/>
    </source>
</evidence>
<proteinExistence type="inferred from homology"/>
<evidence type="ECO:0000313" key="8">
    <source>
        <dbReference type="EMBL" id="OGK42463.1"/>
    </source>
</evidence>
<evidence type="ECO:0000256" key="5">
    <source>
        <dbReference type="ARBA" id="ARBA00022801"/>
    </source>
</evidence>